<evidence type="ECO:0000259" key="3">
    <source>
        <dbReference type="PROSITE" id="PS51387"/>
    </source>
</evidence>
<evidence type="ECO:0000313" key="5">
    <source>
        <dbReference type="Proteomes" id="UP000663929"/>
    </source>
</evidence>
<dbReference type="EMBL" id="CP071793">
    <property type="protein sequence ID" value="QTD51917.1"/>
    <property type="molecule type" value="Genomic_DNA"/>
</dbReference>
<dbReference type="Proteomes" id="UP000663929">
    <property type="component" value="Chromosome"/>
</dbReference>
<reference evidence="4" key="1">
    <citation type="submission" date="2021-03" db="EMBL/GenBank/DDBJ databases">
        <title>Acanthopleuribacteraceae sp. M133.</title>
        <authorList>
            <person name="Wang G."/>
        </authorList>
    </citation>
    <scope>NUCLEOTIDE SEQUENCE</scope>
    <source>
        <strain evidence="4">M133</strain>
    </source>
</reference>
<protein>
    <submittedName>
        <fullName evidence="4">FAD-binding oxidoreductase</fullName>
    </submittedName>
</protein>
<organism evidence="4 5">
    <name type="scientific">Sulfidibacter corallicola</name>
    <dbReference type="NCBI Taxonomy" id="2818388"/>
    <lineage>
        <taxon>Bacteria</taxon>
        <taxon>Pseudomonadati</taxon>
        <taxon>Acidobacteriota</taxon>
        <taxon>Holophagae</taxon>
        <taxon>Acanthopleuribacterales</taxon>
        <taxon>Acanthopleuribacteraceae</taxon>
        <taxon>Sulfidibacter</taxon>
    </lineage>
</organism>
<dbReference type="PANTHER" id="PTHR11748">
    <property type="entry name" value="D-LACTATE DEHYDROGENASE"/>
    <property type="match status" value="1"/>
</dbReference>
<dbReference type="PROSITE" id="PS51387">
    <property type="entry name" value="FAD_PCMH"/>
    <property type="match status" value="1"/>
</dbReference>
<dbReference type="AlphaFoldDB" id="A0A8A4TR87"/>
<dbReference type="GO" id="GO:0003824">
    <property type="term" value="F:catalytic activity"/>
    <property type="evidence" value="ECO:0007669"/>
    <property type="project" value="InterPro"/>
</dbReference>
<evidence type="ECO:0000256" key="2">
    <source>
        <dbReference type="ARBA" id="ARBA00022827"/>
    </source>
</evidence>
<dbReference type="InterPro" id="IPR006094">
    <property type="entry name" value="Oxid_FAD_bind_N"/>
</dbReference>
<keyword evidence="2" id="KW-0274">FAD</keyword>
<proteinExistence type="predicted"/>
<dbReference type="SUPFAM" id="SSF55103">
    <property type="entry name" value="FAD-linked oxidases, C-terminal domain"/>
    <property type="match status" value="1"/>
</dbReference>
<feature type="domain" description="FAD-binding PCMH-type" evidence="3">
    <location>
        <begin position="5"/>
        <end position="178"/>
    </location>
</feature>
<gene>
    <name evidence="4" type="ORF">J3U87_05545</name>
</gene>
<dbReference type="InterPro" id="IPR016164">
    <property type="entry name" value="FAD-linked_Oxase-like_C"/>
</dbReference>
<dbReference type="Pfam" id="PF01565">
    <property type="entry name" value="FAD_binding_4"/>
    <property type="match status" value="1"/>
</dbReference>
<sequence>MSPSSSPGAFTVFQPGNPDEAAALLADRTRTGQPLAVVDRIPEPGELRRDVLSVRQWRNQRFFHPADMVVGVDSGLPMAELHRLLAEQGMRLPVGCWFAGDSVGAVAAANRFGPERLMRGGLRDSLIGMEYLTPTGECVRVGGKVVKNVTGYDLGRMMLGNRGGLCLMTGLNFKVMPAPVQPHGLFLSAPDSSWRAGVAAAHAARLPLDWLQAVWRDGGWLVGIGISGNAARRERLVTELRSMFGQPLTLFADGREEAPFDVFAPEHRLCGFLSPHIPLSRLGLHVHGLFPTRTFLESVDLDGLATPGDILVVHPIGGDFHLLAPSDSAAERQVSQLRDRFSEERGSLVFEKVPTALRERWGRVDPLPPERILMKRLKRQLDPAGILVSSFFD</sequence>
<dbReference type="InterPro" id="IPR016169">
    <property type="entry name" value="FAD-bd_PCMH_sub2"/>
</dbReference>
<dbReference type="SUPFAM" id="SSF56176">
    <property type="entry name" value="FAD-binding/transporter-associated domain-like"/>
    <property type="match status" value="1"/>
</dbReference>
<dbReference type="InterPro" id="IPR016166">
    <property type="entry name" value="FAD-bd_PCMH"/>
</dbReference>
<dbReference type="RefSeq" id="WP_237382030.1">
    <property type="nucleotide sequence ID" value="NZ_CP071793.1"/>
</dbReference>
<dbReference type="PANTHER" id="PTHR11748:SF103">
    <property type="entry name" value="GLYCOLATE OXIDASE SUBUNIT GLCE"/>
    <property type="match status" value="1"/>
</dbReference>
<name>A0A8A4TR87_SULCO</name>
<keyword evidence="5" id="KW-1185">Reference proteome</keyword>
<dbReference type="InterPro" id="IPR036318">
    <property type="entry name" value="FAD-bd_PCMH-like_sf"/>
</dbReference>
<accession>A0A8A4TR87</accession>
<dbReference type="GO" id="GO:0071949">
    <property type="term" value="F:FAD binding"/>
    <property type="evidence" value="ECO:0007669"/>
    <property type="project" value="InterPro"/>
</dbReference>
<dbReference type="Gene3D" id="3.30.465.10">
    <property type="match status" value="1"/>
</dbReference>
<evidence type="ECO:0000256" key="1">
    <source>
        <dbReference type="ARBA" id="ARBA00022630"/>
    </source>
</evidence>
<dbReference type="KEGG" id="scor:J3U87_05545"/>
<evidence type="ECO:0000313" key="4">
    <source>
        <dbReference type="EMBL" id="QTD51917.1"/>
    </source>
</evidence>
<keyword evidence="1" id="KW-0285">Flavoprotein</keyword>